<dbReference type="EMBL" id="QFFZ01000025">
    <property type="protein sequence ID" value="TEB10516.1"/>
    <property type="molecule type" value="Genomic_DNA"/>
</dbReference>
<reference evidence="2 3" key="1">
    <citation type="journal article" date="2018" name="Environ. Microbiol.">
        <title>Novel energy conservation strategies and behaviour of Pelotomaculum schinkii driving syntrophic propionate catabolism.</title>
        <authorList>
            <person name="Hidalgo-Ahumada C.A.P."/>
            <person name="Nobu M.K."/>
            <person name="Narihiro T."/>
            <person name="Tamaki H."/>
            <person name="Liu W.T."/>
            <person name="Kamagata Y."/>
            <person name="Stams A.J.M."/>
            <person name="Imachi H."/>
            <person name="Sousa D.Z."/>
        </authorList>
    </citation>
    <scope>NUCLEOTIDE SEQUENCE [LARGE SCALE GENOMIC DNA]</scope>
    <source>
        <strain evidence="2 3">MGP</strain>
    </source>
</reference>
<gene>
    <name evidence="2" type="ORF">Pmgp_02315</name>
</gene>
<feature type="domain" description="DUF4097" evidence="1">
    <location>
        <begin position="45"/>
        <end position="171"/>
    </location>
</feature>
<keyword evidence="3" id="KW-1185">Reference proteome</keyword>
<comment type="caution">
    <text evidence="2">The sequence shown here is derived from an EMBL/GenBank/DDBJ whole genome shotgun (WGS) entry which is preliminary data.</text>
</comment>
<dbReference type="Proteomes" id="UP000297597">
    <property type="component" value="Unassembled WGS sequence"/>
</dbReference>
<evidence type="ECO:0000313" key="3">
    <source>
        <dbReference type="Proteomes" id="UP000297597"/>
    </source>
</evidence>
<dbReference type="RefSeq" id="WP_134214140.1">
    <property type="nucleotide sequence ID" value="NZ_QFFZ01000025.1"/>
</dbReference>
<accession>A0A4Y7RNZ3</accession>
<dbReference type="AlphaFoldDB" id="A0A4Y7RNZ3"/>
<dbReference type="Pfam" id="PF13349">
    <property type="entry name" value="DUF4097"/>
    <property type="match status" value="1"/>
</dbReference>
<evidence type="ECO:0000259" key="1">
    <source>
        <dbReference type="Pfam" id="PF13349"/>
    </source>
</evidence>
<protein>
    <recommendedName>
        <fullName evidence="1">DUF4097 domain-containing protein</fullName>
    </recommendedName>
</protein>
<organism evidence="2 3">
    <name type="scientific">Pelotomaculum propionicicum</name>
    <dbReference type="NCBI Taxonomy" id="258475"/>
    <lineage>
        <taxon>Bacteria</taxon>
        <taxon>Bacillati</taxon>
        <taxon>Bacillota</taxon>
        <taxon>Clostridia</taxon>
        <taxon>Eubacteriales</taxon>
        <taxon>Desulfotomaculaceae</taxon>
        <taxon>Pelotomaculum</taxon>
    </lineage>
</organism>
<dbReference type="InterPro" id="IPR025164">
    <property type="entry name" value="Toastrack_DUF4097"/>
</dbReference>
<proteinExistence type="predicted"/>
<sequence length="174" mass="18168">MEIPAGLFTEVDCGNGIVEISGLTGKMKVRTDNGEVNVFGLNGSLEVNTDNGRVTVSKVTGSVTANARNGQILVEDPGGDVQARTQNGDIELSSNLPLTKSYVLSSSHGSLDFGLPGNSDLSIEARTRNGSISGMNNNYDPGTAQFRSQTIKLGGGMGSARLSTENGNIQVYVE</sequence>
<name>A0A4Y7RNZ3_9FIRM</name>
<evidence type="ECO:0000313" key="2">
    <source>
        <dbReference type="EMBL" id="TEB10516.1"/>
    </source>
</evidence>
<dbReference type="OrthoDB" id="1805819at2"/>